<comment type="caution">
    <text evidence="1">The sequence shown here is derived from an EMBL/GenBank/DDBJ whole genome shotgun (WGS) entry which is preliminary data.</text>
</comment>
<name>A0ABT8YCN6_9SPHN</name>
<evidence type="ECO:0000313" key="2">
    <source>
        <dbReference type="Proteomes" id="UP001169764"/>
    </source>
</evidence>
<dbReference type="EMBL" id="JAUOTP010000009">
    <property type="protein sequence ID" value="MDO6416109.1"/>
    <property type="molecule type" value="Genomic_DNA"/>
</dbReference>
<proteinExistence type="predicted"/>
<evidence type="ECO:0000313" key="1">
    <source>
        <dbReference type="EMBL" id="MDO6416109.1"/>
    </source>
</evidence>
<dbReference type="Proteomes" id="UP001169764">
    <property type="component" value="Unassembled WGS sequence"/>
</dbReference>
<dbReference type="RefSeq" id="WP_303545129.1">
    <property type="nucleotide sequence ID" value="NZ_JAUOTP010000009.1"/>
</dbReference>
<organism evidence="1 2">
    <name type="scientific">Sphingomonas natans</name>
    <dbReference type="NCBI Taxonomy" id="3063330"/>
    <lineage>
        <taxon>Bacteria</taxon>
        <taxon>Pseudomonadati</taxon>
        <taxon>Pseudomonadota</taxon>
        <taxon>Alphaproteobacteria</taxon>
        <taxon>Sphingomonadales</taxon>
        <taxon>Sphingomonadaceae</taxon>
        <taxon>Sphingomonas</taxon>
    </lineage>
</organism>
<protein>
    <submittedName>
        <fullName evidence="1">Uncharacterized protein</fullName>
    </submittedName>
</protein>
<keyword evidence="2" id="KW-1185">Reference proteome</keyword>
<gene>
    <name evidence="1" type="ORF">Q4F19_17115</name>
</gene>
<sequence length="86" mass="9621">MREVEPANQAVVEAIRSHLRRFPDASDTPRGVQEWWLPAPLSGCPLPEITQTLWRMVADGQLVATRLVNGTFVFALNPSAHPFARE</sequence>
<reference evidence="1" key="1">
    <citation type="submission" date="2023-07" db="EMBL/GenBank/DDBJ databases">
        <authorList>
            <person name="Kim M."/>
        </authorList>
    </citation>
    <scope>NUCLEOTIDE SEQUENCE</scope>
    <source>
        <strain evidence="1">BIUV-7</strain>
    </source>
</reference>
<accession>A0ABT8YCN6</accession>